<name>A0A074XSF3_AURPU</name>
<keyword evidence="2" id="KW-1185">Reference proteome</keyword>
<evidence type="ECO:0000313" key="2">
    <source>
        <dbReference type="Proteomes" id="UP000030706"/>
    </source>
</evidence>
<dbReference type="GeneID" id="40741661"/>
<evidence type="ECO:0000313" key="1">
    <source>
        <dbReference type="EMBL" id="KEQ84917.1"/>
    </source>
</evidence>
<dbReference type="AlphaFoldDB" id="A0A074XSF3"/>
<proteinExistence type="predicted"/>
<protein>
    <submittedName>
        <fullName evidence="1">Uncharacterized protein</fullName>
    </submittedName>
</protein>
<reference evidence="1 2" key="1">
    <citation type="journal article" date="2014" name="BMC Genomics">
        <title>Genome sequencing of four Aureobasidium pullulans varieties: biotechnological potential, stress tolerance, and description of new species.</title>
        <authorList>
            <person name="Gostin Ar C."/>
            <person name="Ohm R.A."/>
            <person name="Kogej T."/>
            <person name="Sonjak S."/>
            <person name="Turk M."/>
            <person name="Zajc J."/>
            <person name="Zalar P."/>
            <person name="Grube M."/>
            <person name="Sun H."/>
            <person name="Han J."/>
            <person name="Sharma A."/>
            <person name="Chiniquy J."/>
            <person name="Ngan C.Y."/>
            <person name="Lipzen A."/>
            <person name="Barry K."/>
            <person name="Grigoriev I.V."/>
            <person name="Gunde-Cimerman N."/>
        </authorList>
    </citation>
    <scope>NUCLEOTIDE SEQUENCE [LARGE SCALE GENOMIC DNA]</scope>
    <source>
        <strain evidence="1 2">EXF-150</strain>
    </source>
</reference>
<dbReference type="EMBL" id="KL584981">
    <property type="protein sequence ID" value="KEQ84917.1"/>
    <property type="molecule type" value="Genomic_DNA"/>
</dbReference>
<accession>A0A074XSF3</accession>
<gene>
    <name evidence="1" type="ORF">M438DRAFT_203668</name>
</gene>
<dbReference type="RefSeq" id="XP_029761104.1">
    <property type="nucleotide sequence ID" value="XM_029899355.1"/>
</dbReference>
<sequence length="346" mass="39187">MPRKACMTDLFVNLLIDESSTYALIFHGFKAAKLSAYLIALYVSEQISPNPQPSHTSIHPTTFDMNYSGLGVLENLPPEVRAMIFEFAVTWSSDDTYGNSISEIEDKRRNLIKPGLQDNASSQLYRELQAAWSRVSVIRVAARHIQDLEQYLRRECDLARCSRNIGAVHTAYPEYSDTDCSKCFKALRQCHKNLGIPAKRLCVVVAYRDVRYRDPFGCGILFDGPSWLDIRRRVPKNAHGAPLSIEIIMGDRAGSVENLDRACATTEALLRQSLTKALSSCEVRYPKRTPIRIRGEEQRMAHLRSIINDGINKVENVSAYLRKRQLPLIAEAMNFWSEDDSKVEAD</sequence>
<organism evidence="1 2">
    <name type="scientific">Aureobasidium pullulans EXF-150</name>
    <dbReference type="NCBI Taxonomy" id="1043002"/>
    <lineage>
        <taxon>Eukaryota</taxon>
        <taxon>Fungi</taxon>
        <taxon>Dikarya</taxon>
        <taxon>Ascomycota</taxon>
        <taxon>Pezizomycotina</taxon>
        <taxon>Dothideomycetes</taxon>
        <taxon>Dothideomycetidae</taxon>
        <taxon>Dothideales</taxon>
        <taxon>Saccotheciaceae</taxon>
        <taxon>Aureobasidium</taxon>
    </lineage>
</organism>
<dbReference type="HOGENOM" id="CLU_801636_0_0_1"/>
<dbReference type="Proteomes" id="UP000030706">
    <property type="component" value="Unassembled WGS sequence"/>
</dbReference>